<name>A0AAD7TKG3_9APHY</name>
<dbReference type="AlphaFoldDB" id="A0AAD7TKG3"/>
<comment type="caution">
    <text evidence="1">The sequence shown here is derived from an EMBL/GenBank/DDBJ whole genome shotgun (WGS) entry which is preliminary data.</text>
</comment>
<dbReference type="Proteomes" id="UP001215151">
    <property type="component" value="Unassembled WGS sequence"/>
</dbReference>
<protein>
    <submittedName>
        <fullName evidence="1">Uncharacterized protein</fullName>
    </submittedName>
</protein>
<gene>
    <name evidence="1" type="ORF">ONZ51_g10136</name>
</gene>
<sequence>MADSDASSMIYHSPSPGAYAVIRLNPVEMVRHLQYQDAVAQARAMRTKTYLIYLHREMALPFPDQPWYRFEVLPIAPCLRPSDDARGITSDMCAPIYPNISHPSGRTPLHPEFEGLFPYTNCYYWFETKATVRVRSRPEEFDETHAVTLRPMGRVKMKQPFIECGLQMGENTQAMTRSTAPDVGAPPSMQAPHPLAPPMNVSISTRLRRASVASSSSSNSSFTTNIQARSSLEDLAIMGIFSGPNDDVGLVPLVDLWISELEDHLRQEDIPSPLEMFAEFAEIVRIVQEARIRSYAAMMAPAPYDVDHDADVFCTPNELKPRRMRSFSSLLIGHADHA</sequence>
<keyword evidence="2" id="KW-1185">Reference proteome</keyword>
<reference evidence="1" key="1">
    <citation type="submission" date="2022-11" db="EMBL/GenBank/DDBJ databases">
        <title>Genome Sequence of Cubamyces cubensis.</title>
        <authorList>
            <person name="Buettner E."/>
        </authorList>
    </citation>
    <scope>NUCLEOTIDE SEQUENCE</scope>
    <source>
        <strain evidence="1">MPL-01</strain>
    </source>
</reference>
<evidence type="ECO:0000313" key="1">
    <source>
        <dbReference type="EMBL" id="KAJ8463627.1"/>
    </source>
</evidence>
<dbReference type="EMBL" id="JAPEVG010000381">
    <property type="protein sequence ID" value="KAJ8463627.1"/>
    <property type="molecule type" value="Genomic_DNA"/>
</dbReference>
<organism evidence="1 2">
    <name type="scientific">Trametes cubensis</name>
    <dbReference type="NCBI Taxonomy" id="1111947"/>
    <lineage>
        <taxon>Eukaryota</taxon>
        <taxon>Fungi</taxon>
        <taxon>Dikarya</taxon>
        <taxon>Basidiomycota</taxon>
        <taxon>Agaricomycotina</taxon>
        <taxon>Agaricomycetes</taxon>
        <taxon>Polyporales</taxon>
        <taxon>Polyporaceae</taxon>
        <taxon>Trametes</taxon>
    </lineage>
</organism>
<evidence type="ECO:0000313" key="2">
    <source>
        <dbReference type="Proteomes" id="UP001215151"/>
    </source>
</evidence>
<accession>A0AAD7TKG3</accession>
<proteinExistence type="predicted"/>